<comment type="caution">
    <text evidence="1">The sequence shown here is derived from an EMBL/GenBank/DDBJ whole genome shotgun (WGS) entry which is preliminary data.</text>
</comment>
<evidence type="ECO:0000313" key="2">
    <source>
        <dbReference type="Proteomes" id="UP001157502"/>
    </source>
</evidence>
<feature type="non-terminal residue" evidence="1">
    <location>
        <position position="141"/>
    </location>
</feature>
<proteinExistence type="predicted"/>
<keyword evidence="2" id="KW-1185">Reference proteome</keyword>
<accession>A0ACC2GCD2</accession>
<sequence>MNSTSYHPPDEEEVCSNKQGLWLNIVVKEEEEEEVTVKAEEGAIQVKEEKDEGEEKAVVKTGETNLTLKEEGDQKVVIILSDTREAPDPQSQCGKSPSGEPDPETSRLAGQHQCFQCGKQFINLSHLKDHEKLHTVDKPHQ</sequence>
<gene>
    <name evidence="1" type="ORF">DPEC_G00168760</name>
</gene>
<protein>
    <submittedName>
        <fullName evidence="1">Uncharacterized protein</fullName>
    </submittedName>
</protein>
<organism evidence="1 2">
    <name type="scientific">Dallia pectoralis</name>
    <name type="common">Alaska blackfish</name>
    <dbReference type="NCBI Taxonomy" id="75939"/>
    <lineage>
        <taxon>Eukaryota</taxon>
        <taxon>Metazoa</taxon>
        <taxon>Chordata</taxon>
        <taxon>Craniata</taxon>
        <taxon>Vertebrata</taxon>
        <taxon>Euteleostomi</taxon>
        <taxon>Actinopterygii</taxon>
        <taxon>Neopterygii</taxon>
        <taxon>Teleostei</taxon>
        <taxon>Protacanthopterygii</taxon>
        <taxon>Esociformes</taxon>
        <taxon>Umbridae</taxon>
        <taxon>Dallia</taxon>
    </lineage>
</organism>
<dbReference type="EMBL" id="CM055741">
    <property type="protein sequence ID" value="KAJ8001364.1"/>
    <property type="molecule type" value="Genomic_DNA"/>
</dbReference>
<reference evidence="1" key="1">
    <citation type="submission" date="2021-05" db="EMBL/GenBank/DDBJ databases">
        <authorList>
            <person name="Pan Q."/>
            <person name="Jouanno E."/>
            <person name="Zahm M."/>
            <person name="Klopp C."/>
            <person name="Cabau C."/>
            <person name="Louis A."/>
            <person name="Berthelot C."/>
            <person name="Parey E."/>
            <person name="Roest Crollius H."/>
            <person name="Montfort J."/>
            <person name="Robinson-Rechavi M."/>
            <person name="Bouchez O."/>
            <person name="Lampietro C."/>
            <person name="Lopez Roques C."/>
            <person name="Donnadieu C."/>
            <person name="Postlethwait J."/>
            <person name="Bobe J."/>
            <person name="Dillon D."/>
            <person name="Chandos A."/>
            <person name="von Hippel F."/>
            <person name="Guiguen Y."/>
        </authorList>
    </citation>
    <scope>NUCLEOTIDE SEQUENCE</scope>
    <source>
        <strain evidence="1">YG-Jan2019</strain>
    </source>
</reference>
<dbReference type="Proteomes" id="UP001157502">
    <property type="component" value="Chromosome 14"/>
</dbReference>
<evidence type="ECO:0000313" key="1">
    <source>
        <dbReference type="EMBL" id="KAJ8001364.1"/>
    </source>
</evidence>
<name>A0ACC2GCD2_DALPE</name>